<dbReference type="Proteomes" id="UP000094296">
    <property type="component" value="Unassembled WGS sequence"/>
</dbReference>
<protein>
    <recommendedName>
        <fullName evidence="3">Metal-binding protein</fullName>
    </recommendedName>
</protein>
<dbReference type="InterPro" id="IPR003772">
    <property type="entry name" value="YceD"/>
</dbReference>
<accession>A0A1E5G5W9</accession>
<dbReference type="PANTHER" id="PTHR34374:SF1">
    <property type="entry name" value="LARGE RIBOSOMAL RNA SUBUNIT ACCUMULATION PROTEIN YCED HOMOLOG 1, CHLOROPLASTIC"/>
    <property type="match status" value="1"/>
</dbReference>
<sequence>MKIRIEKEYPITKDHQYIKTTIDLQELTDDSLINDITEVLVDIEVVNTKPREYQVSGSVKTTIGLICGNCLQDLQVNVNSTLDEIFVLAEMTDFESGAIEESDDKFNYIAGQVIDLKPFIKQEILLSLPMKPLCKEVCKGLCPKCGVNRNIESCDCNTQRIDPRLADLADFFKK</sequence>
<evidence type="ECO:0008006" key="3">
    <source>
        <dbReference type="Google" id="ProtNLM"/>
    </source>
</evidence>
<dbReference type="AlphaFoldDB" id="A0A1E5G5W9"/>
<reference evidence="1 2" key="1">
    <citation type="submission" date="2016-09" db="EMBL/GenBank/DDBJ databases">
        <title>Draft genome sequence for the type strain of Desulfuribacillus alkaliarsenatis AHT28, an obligately anaerobic, sulfidogenic bacterium isolated from Russian soda lake sediments.</title>
        <authorList>
            <person name="Abin C.A."/>
            <person name="Hollibaugh J.T."/>
        </authorList>
    </citation>
    <scope>NUCLEOTIDE SEQUENCE [LARGE SCALE GENOMIC DNA]</scope>
    <source>
        <strain evidence="1 2">AHT28</strain>
    </source>
</reference>
<keyword evidence="2" id="KW-1185">Reference proteome</keyword>
<proteinExistence type="predicted"/>
<name>A0A1E5G5W9_9FIRM</name>
<comment type="caution">
    <text evidence="1">The sequence shown here is derived from an EMBL/GenBank/DDBJ whole genome shotgun (WGS) entry which is preliminary data.</text>
</comment>
<dbReference type="Pfam" id="PF02620">
    <property type="entry name" value="YceD"/>
    <property type="match status" value="1"/>
</dbReference>
<dbReference type="EMBL" id="MIJE01000001">
    <property type="protein sequence ID" value="OEF98553.1"/>
    <property type="molecule type" value="Genomic_DNA"/>
</dbReference>
<dbReference type="PANTHER" id="PTHR34374">
    <property type="entry name" value="LARGE RIBOSOMAL RNA SUBUNIT ACCUMULATION PROTEIN YCED HOMOLOG 1, CHLOROPLASTIC"/>
    <property type="match status" value="1"/>
</dbReference>
<dbReference type="RefSeq" id="WP_069642045.1">
    <property type="nucleotide sequence ID" value="NZ_MIJE01000001.1"/>
</dbReference>
<gene>
    <name evidence="1" type="ORF">BHF68_02500</name>
</gene>
<evidence type="ECO:0000313" key="1">
    <source>
        <dbReference type="EMBL" id="OEF98553.1"/>
    </source>
</evidence>
<dbReference type="STRING" id="766136.BHF68_02500"/>
<evidence type="ECO:0000313" key="2">
    <source>
        <dbReference type="Proteomes" id="UP000094296"/>
    </source>
</evidence>
<dbReference type="OrthoDB" id="9790372at2"/>
<organism evidence="1 2">
    <name type="scientific">Desulfuribacillus alkaliarsenatis</name>
    <dbReference type="NCBI Taxonomy" id="766136"/>
    <lineage>
        <taxon>Bacteria</taxon>
        <taxon>Bacillati</taxon>
        <taxon>Bacillota</taxon>
        <taxon>Desulfuribacillia</taxon>
        <taxon>Desulfuribacillales</taxon>
        <taxon>Desulfuribacillaceae</taxon>
        <taxon>Desulfuribacillus</taxon>
    </lineage>
</organism>